<name>A0A381VZR5_9ZZZZ</name>
<dbReference type="Gene3D" id="3.40.30.10">
    <property type="entry name" value="Glutaredoxin"/>
    <property type="match status" value="1"/>
</dbReference>
<dbReference type="AlphaFoldDB" id="A0A381VZR5"/>
<dbReference type="EMBL" id="UINC01010142">
    <property type="protein sequence ID" value="SVA45228.1"/>
    <property type="molecule type" value="Genomic_DNA"/>
</dbReference>
<evidence type="ECO:0008006" key="2">
    <source>
        <dbReference type="Google" id="ProtNLM"/>
    </source>
</evidence>
<protein>
    <recommendedName>
        <fullName evidence="2">Thioredoxin-like fold domain-containing protein</fullName>
    </recommendedName>
</protein>
<gene>
    <name evidence="1" type="ORF">METZ01_LOCUS98082</name>
</gene>
<evidence type="ECO:0000313" key="1">
    <source>
        <dbReference type="EMBL" id="SVA45228.1"/>
    </source>
</evidence>
<dbReference type="SUPFAM" id="SSF52833">
    <property type="entry name" value="Thioredoxin-like"/>
    <property type="match status" value="1"/>
</dbReference>
<proteinExistence type="predicted"/>
<organism evidence="1">
    <name type="scientific">marine metagenome</name>
    <dbReference type="NCBI Taxonomy" id="408172"/>
    <lineage>
        <taxon>unclassified sequences</taxon>
        <taxon>metagenomes</taxon>
        <taxon>ecological metagenomes</taxon>
    </lineage>
</organism>
<sequence length="151" mass="16837">MQILDDSDREIVKTRFENELVSEVNITLFTQTDLGGLIVPGRECETCAPTEQLLREVSETSELINFKKLDIRNDTEEAARCNVSRIPSFLVSKGDETNVRYLGIPAGTEFPVLIEALVNVSSGEPKISEETKGFLEDLEENVSIKTFVTPN</sequence>
<reference evidence="1" key="1">
    <citation type="submission" date="2018-05" db="EMBL/GenBank/DDBJ databases">
        <authorList>
            <person name="Lanie J.A."/>
            <person name="Ng W.-L."/>
            <person name="Kazmierczak K.M."/>
            <person name="Andrzejewski T.M."/>
            <person name="Davidsen T.M."/>
            <person name="Wayne K.J."/>
            <person name="Tettelin H."/>
            <person name="Glass J.I."/>
            <person name="Rusch D."/>
            <person name="Podicherti R."/>
            <person name="Tsui H.-C.T."/>
            <person name="Winkler M.E."/>
        </authorList>
    </citation>
    <scope>NUCLEOTIDE SEQUENCE</scope>
</reference>
<accession>A0A381VZR5</accession>
<dbReference type="InterPro" id="IPR036249">
    <property type="entry name" value="Thioredoxin-like_sf"/>
</dbReference>
<dbReference type="PANTHER" id="PTHR37170">
    <property type="entry name" value="GLUTAREDOXIN-RELATED"/>
    <property type="match status" value="1"/>
</dbReference>
<dbReference type="PANTHER" id="PTHR37170:SF1">
    <property type="entry name" value="GLUTAREDOXIN-LIKE PROTEIN"/>
    <property type="match status" value="1"/>
</dbReference>